<sequence length="102" mass="11813">MGPQHHYQTTETPVFYPKKVSAQFHRGVQHHLTATFQVIEGLTPLRIKAKMQSTLVRVGRLSRNCDYEGIHFDHEIYEQSSPPSIIHPELFSLEDSNWIVDN</sequence>
<accession>A0A4Y2KN62</accession>
<proteinExistence type="predicted"/>
<organism evidence="1 2">
    <name type="scientific">Araneus ventricosus</name>
    <name type="common">Orbweaver spider</name>
    <name type="synonym">Epeira ventricosa</name>
    <dbReference type="NCBI Taxonomy" id="182803"/>
    <lineage>
        <taxon>Eukaryota</taxon>
        <taxon>Metazoa</taxon>
        <taxon>Ecdysozoa</taxon>
        <taxon>Arthropoda</taxon>
        <taxon>Chelicerata</taxon>
        <taxon>Arachnida</taxon>
        <taxon>Araneae</taxon>
        <taxon>Araneomorphae</taxon>
        <taxon>Entelegynae</taxon>
        <taxon>Araneoidea</taxon>
        <taxon>Araneidae</taxon>
        <taxon>Araneus</taxon>
    </lineage>
</organism>
<dbReference type="EMBL" id="BGPR01004851">
    <property type="protein sequence ID" value="GBN04024.1"/>
    <property type="molecule type" value="Genomic_DNA"/>
</dbReference>
<dbReference type="Proteomes" id="UP000499080">
    <property type="component" value="Unassembled WGS sequence"/>
</dbReference>
<protein>
    <submittedName>
        <fullName evidence="1">Uncharacterized protein</fullName>
    </submittedName>
</protein>
<keyword evidence="2" id="KW-1185">Reference proteome</keyword>
<evidence type="ECO:0000313" key="1">
    <source>
        <dbReference type="EMBL" id="GBN04024.1"/>
    </source>
</evidence>
<gene>
    <name evidence="1" type="ORF">AVEN_58374_1</name>
</gene>
<name>A0A4Y2KN62_ARAVE</name>
<comment type="caution">
    <text evidence="1">The sequence shown here is derived from an EMBL/GenBank/DDBJ whole genome shotgun (WGS) entry which is preliminary data.</text>
</comment>
<dbReference type="AlphaFoldDB" id="A0A4Y2KN62"/>
<evidence type="ECO:0000313" key="2">
    <source>
        <dbReference type="Proteomes" id="UP000499080"/>
    </source>
</evidence>
<reference evidence="1 2" key="1">
    <citation type="journal article" date="2019" name="Sci. Rep.">
        <title>Orb-weaving spider Araneus ventricosus genome elucidates the spidroin gene catalogue.</title>
        <authorList>
            <person name="Kono N."/>
            <person name="Nakamura H."/>
            <person name="Ohtoshi R."/>
            <person name="Moran D.A.P."/>
            <person name="Shinohara A."/>
            <person name="Yoshida Y."/>
            <person name="Fujiwara M."/>
            <person name="Mori M."/>
            <person name="Tomita M."/>
            <person name="Arakawa K."/>
        </authorList>
    </citation>
    <scope>NUCLEOTIDE SEQUENCE [LARGE SCALE GENOMIC DNA]</scope>
</reference>
<dbReference type="OrthoDB" id="5419617at2759"/>